<name>A0ABN8YNM2_RANTA</name>
<gene>
    <name evidence="1" type="ORF">MRATA1EN1_LOCUS12139</name>
</gene>
<sequence>MATTTGALPDEQGQEWAGCQSRLSCSRAHAHTHTHTHTQLVSLLYIHTCARALGWCPLGNPPCRIVVLSLHPTLCLPSPFHLSVLGSLPLIVGKLSQRGPFGAGVGGRKLFFTDHSHHPEEEAVQRDFLCKRHTSEHPSLRASLWPIRSLRPLPGCLLGNSLGSTPAPLFCGACLCGDFLLGTG</sequence>
<proteinExistence type="predicted"/>
<dbReference type="EMBL" id="OX459957">
    <property type="protein sequence ID" value="CAI9163177.1"/>
    <property type="molecule type" value="Genomic_DNA"/>
</dbReference>
<organism evidence="1 2">
    <name type="scientific">Rangifer tarandus platyrhynchus</name>
    <name type="common">Svalbard reindeer</name>
    <dbReference type="NCBI Taxonomy" id="3082113"/>
    <lineage>
        <taxon>Eukaryota</taxon>
        <taxon>Metazoa</taxon>
        <taxon>Chordata</taxon>
        <taxon>Craniata</taxon>
        <taxon>Vertebrata</taxon>
        <taxon>Euteleostomi</taxon>
        <taxon>Mammalia</taxon>
        <taxon>Eutheria</taxon>
        <taxon>Laurasiatheria</taxon>
        <taxon>Artiodactyla</taxon>
        <taxon>Ruminantia</taxon>
        <taxon>Pecora</taxon>
        <taxon>Cervidae</taxon>
        <taxon>Odocoileinae</taxon>
        <taxon>Rangifer</taxon>
    </lineage>
</organism>
<keyword evidence="2" id="KW-1185">Reference proteome</keyword>
<protein>
    <submittedName>
        <fullName evidence="1">Uncharacterized protein</fullName>
    </submittedName>
</protein>
<reference evidence="1" key="1">
    <citation type="submission" date="2023-04" db="EMBL/GenBank/DDBJ databases">
        <authorList>
            <consortium name="ELIXIR-Norway"/>
        </authorList>
    </citation>
    <scope>NUCLEOTIDE SEQUENCE [LARGE SCALE GENOMIC DNA]</scope>
</reference>
<evidence type="ECO:0000313" key="1">
    <source>
        <dbReference type="EMBL" id="CAI9163177.1"/>
    </source>
</evidence>
<evidence type="ECO:0000313" key="2">
    <source>
        <dbReference type="Proteomes" id="UP001176941"/>
    </source>
</evidence>
<dbReference type="Proteomes" id="UP001176941">
    <property type="component" value="Chromosome 21"/>
</dbReference>
<accession>A0ABN8YNM2</accession>